<comment type="caution">
    <text evidence="2">The sequence shown here is derived from an EMBL/GenBank/DDBJ whole genome shotgun (WGS) entry which is preliminary data.</text>
</comment>
<feature type="transmembrane region" description="Helical" evidence="1">
    <location>
        <begin position="117"/>
        <end position="134"/>
    </location>
</feature>
<feature type="transmembrane region" description="Helical" evidence="1">
    <location>
        <begin position="163"/>
        <end position="182"/>
    </location>
</feature>
<evidence type="ECO:0000256" key="1">
    <source>
        <dbReference type="SAM" id="Phobius"/>
    </source>
</evidence>
<organism evidence="2 3">
    <name type="scientific">Larkinella terrae</name>
    <dbReference type="NCBI Taxonomy" id="2025311"/>
    <lineage>
        <taxon>Bacteria</taxon>
        <taxon>Pseudomonadati</taxon>
        <taxon>Bacteroidota</taxon>
        <taxon>Cytophagia</taxon>
        <taxon>Cytophagales</taxon>
        <taxon>Spirosomataceae</taxon>
        <taxon>Larkinella</taxon>
    </lineage>
</organism>
<evidence type="ECO:0000313" key="2">
    <source>
        <dbReference type="EMBL" id="MRS62340.1"/>
    </source>
</evidence>
<dbReference type="OrthoDB" id="102112at2"/>
<reference evidence="2 3" key="1">
    <citation type="journal article" date="2018" name="Antonie Van Leeuwenhoek">
        <title>Larkinella terrae sp. nov., isolated from soil on Jeju Island, South Korea.</title>
        <authorList>
            <person name="Ten L.N."/>
            <person name="Jeon J."/>
            <person name="Park S.J."/>
            <person name="Park S."/>
            <person name="Lee S.Y."/>
            <person name="Kim M.K."/>
            <person name="Jung H.Y."/>
        </authorList>
    </citation>
    <scope>NUCLEOTIDE SEQUENCE [LARGE SCALE GENOMIC DNA]</scope>
    <source>
        <strain evidence="2 3">KCTC 52001</strain>
    </source>
</reference>
<name>A0A7K0EKF2_9BACT</name>
<proteinExistence type="predicted"/>
<evidence type="ECO:0000313" key="3">
    <source>
        <dbReference type="Proteomes" id="UP000441754"/>
    </source>
</evidence>
<protein>
    <recommendedName>
        <fullName evidence="4">DoxX family membrane protein</fullName>
    </recommendedName>
</protein>
<feature type="transmembrane region" description="Helical" evidence="1">
    <location>
        <begin position="12"/>
        <end position="28"/>
    </location>
</feature>
<accession>A0A7K0EKF2</accession>
<evidence type="ECO:0008006" key="4">
    <source>
        <dbReference type="Google" id="ProtNLM"/>
    </source>
</evidence>
<dbReference type="RefSeq" id="WP_154175721.1">
    <property type="nucleotide sequence ID" value="NZ_WJXZ01000007.1"/>
</dbReference>
<keyword evidence="3" id="KW-1185">Reference proteome</keyword>
<sequence length="186" mass="20836">MFTQNIRFYLELAARFYVFLIMNVYGWAKMTGHQFYRPGHFPERAAQIPLAEASGFDLAWAFFGHSTAYILFIGIGQVIGAGLLLWNKTKLIGIAILLPILLNIVVVDIFFEIEIGAMFVALSCLLLLLLVLALNRSTLQAMFAVAWQKPASQKVALRERVKATVFALILLVLLFVLENLLARFAG</sequence>
<keyword evidence="1" id="KW-0812">Transmembrane</keyword>
<feature type="transmembrane region" description="Helical" evidence="1">
    <location>
        <begin position="68"/>
        <end position="86"/>
    </location>
</feature>
<dbReference type="Proteomes" id="UP000441754">
    <property type="component" value="Unassembled WGS sequence"/>
</dbReference>
<gene>
    <name evidence="2" type="ORF">GJJ30_13650</name>
</gene>
<dbReference type="EMBL" id="WJXZ01000007">
    <property type="protein sequence ID" value="MRS62340.1"/>
    <property type="molecule type" value="Genomic_DNA"/>
</dbReference>
<dbReference type="AlphaFoldDB" id="A0A7K0EKF2"/>
<feature type="transmembrane region" description="Helical" evidence="1">
    <location>
        <begin position="91"/>
        <end position="111"/>
    </location>
</feature>
<keyword evidence="1" id="KW-0472">Membrane</keyword>
<keyword evidence="1" id="KW-1133">Transmembrane helix</keyword>